<evidence type="ECO:0000313" key="1">
    <source>
        <dbReference type="EMBL" id="OOV08452.1"/>
    </source>
</evidence>
<gene>
    <name evidence="1" type="ORF">RF819_18685</name>
</gene>
<dbReference type="Proteomes" id="UP000190750">
    <property type="component" value="Unassembled WGS sequence"/>
</dbReference>
<protein>
    <submittedName>
        <fullName evidence="1">Uncharacterized protein</fullName>
    </submittedName>
</protein>
<organism evidence="1 2">
    <name type="scientific">Rhodoferax fermentans</name>
    <dbReference type="NCBI Taxonomy" id="28066"/>
    <lineage>
        <taxon>Bacteria</taxon>
        <taxon>Pseudomonadati</taxon>
        <taxon>Pseudomonadota</taxon>
        <taxon>Betaproteobacteria</taxon>
        <taxon>Burkholderiales</taxon>
        <taxon>Comamonadaceae</taxon>
        <taxon>Rhodoferax</taxon>
    </lineage>
</organism>
<evidence type="ECO:0000313" key="2">
    <source>
        <dbReference type="Proteomes" id="UP000190750"/>
    </source>
</evidence>
<dbReference type="AlphaFoldDB" id="A0A1T1AWF4"/>
<reference evidence="1 2" key="1">
    <citation type="submission" date="2017-01" db="EMBL/GenBank/DDBJ databases">
        <title>Genome sequencing of Rhodoferax fermentans JCM 7819.</title>
        <authorList>
            <person name="Kim Y.J."/>
            <person name="Farh M.E.-A."/>
            <person name="Yang D.-C."/>
        </authorList>
    </citation>
    <scope>NUCLEOTIDE SEQUENCE [LARGE SCALE GENOMIC DNA]</scope>
    <source>
        <strain evidence="1 2">JCM 7819</strain>
    </source>
</reference>
<proteinExistence type="predicted"/>
<comment type="caution">
    <text evidence="1">The sequence shown here is derived from an EMBL/GenBank/DDBJ whole genome shotgun (WGS) entry which is preliminary data.</text>
</comment>
<sequence>MGVTPSAPAVRLSREEVAAKYGPKVDQNWTPEIEEAFFQSLPTTPPPVRMSPAKRHLLREFACATLGAKRVSEKYLDTLGSVLHSFAVADRAGGEVVLSQRSAQHGEPQTIRTIQGQMVDAGLLVKEVRSQGHGFVGSVFVYSPRRHSKATWDDLNAACRAAEQDGVSLWPLPANIRPGDVPY</sequence>
<keyword evidence="2" id="KW-1185">Reference proteome</keyword>
<dbReference type="EMBL" id="MTJN01000002">
    <property type="protein sequence ID" value="OOV08452.1"/>
    <property type="molecule type" value="Genomic_DNA"/>
</dbReference>
<name>A0A1T1AWF4_RHOFE</name>
<accession>A0A1T1AWF4</accession>